<dbReference type="Pfam" id="PF00875">
    <property type="entry name" value="DNA_photolyase"/>
    <property type="match status" value="1"/>
</dbReference>
<dbReference type="Proteomes" id="UP000694845">
    <property type="component" value="Unplaced"/>
</dbReference>
<accession>A0A8B7XWT0</accession>
<dbReference type="Gene3D" id="3.40.50.620">
    <property type="entry name" value="HUPs"/>
    <property type="match status" value="1"/>
</dbReference>
<dbReference type="GeneID" id="110976407"/>
<evidence type="ECO:0000256" key="7">
    <source>
        <dbReference type="SAM" id="MobiDB-lite"/>
    </source>
</evidence>
<dbReference type="InterPro" id="IPR006050">
    <property type="entry name" value="DNA_photolyase_N"/>
</dbReference>
<keyword evidence="3" id="KW-0547">Nucleotide-binding</keyword>
<dbReference type="GO" id="GO:0005737">
    <property type="term" value="C:cytoplasm"/>
    <property type="evidence" value="ECO:0007669"/>
    <property type="project" value="TreeGrafter"/>
</dbReference>
<proteinExistence type="inferred from homology"/>
<gene>
    <name evidence="10" type="primary">LOC110976407</name>
</gene>
<dbReference type="FunFam" id="1.10.579.10:FF:000004">
    <property type="entry name" value="Cryptochrome-1"/>
    <property type="match status" value="1"/>
</dbReference>
<feature type="site" description="Electron transfer via tryptophanyl radical" evidence="6">
    <location>
        <position position="325"/>
    </location>
</feature>
<evidence type="ECO:0000256" key="5">
    <source>
        <dbReference type="PIRSR" id="PIRSR602081-1"/>
    </source>
</evidence>
<dbReference type="InterPro" id="IPR036155">
    <property type="entry name" value="Crypto/Photolyase_N_sf"/>
</dbReference>
<dbReference type="RefSeq" id="XP_022085333.1">
    <property type="nucleotide sequence ID" value="XM_022229641.1"/>
</dbReference>
<feature type="region of interest" description="Disordered" evidence="7">
    <location>
        <begin position="492"/>
        <end position="545"/>
    </location>
</feature>
<evidence type="ECO:0000256" key="1">
    <source>
        <dbReference type="ARBA" id="ARBA00005862"/>
    </source>
</evidence>
<feature type="compositionally biased region" description="Basic residues" evidence="7">
    <location>
        <begin position="513"/>
        <end position="526"/>
    </location>
</feature>
<evidence type="ECO:0000313" key="10">
    <source>
        <dbReference type="RefSeq" id="XP_022085333.1"/>
    </source>
</evidence>
<dbReference type="PANTHER" id="PTHR11455:SF9">
    <property type="entry name" value="CRYPTOCHROME CIRCADIAN CLOCK 5 ISOFORM X1"/>
    <property type="match status" value="1"/>
</dbReference>
<dbReference type="InterPro" id="IPR036134">
    <property type="entry name" value="Crypto/Photolyase_FAD-like_sf"/>
</dbReference>
<comment type="similarity">
    <text evidence="1">Belongs to the DNA photolyase class-1 family.</text>
</comment>
<comment type="cofactor">
    <cofactor evidence="5">
        <name>FAD</name>
        <dbReference type="ChEBI" id="CHEBI:57692"/>
    </cofactor>
    <text evidence="5">Binds 1 FAD per subunit.</text>
</comment>
<feature type="site" description="Electron transfer via tryptophanyl radical" evidence="6">
    <location>
        <position position="402"/>
    </location>
</feature>
<dbReference type="PROSITE" id="PS51645">
    <property type="entry name" value="PHR_CRY_ALPHA_BETA"/>
    <property type="match status" value="1"/>
</dbReference>
<keyword evidence="9" id="KW-1185">Reference proteome</keyword>
<dbReference type="OrthoDB" id="435881at2759"/>
<keyword evidence="4 5" id="KW-0274">FAD</keyword>
<keyword evidence="2 5" id="KW-0285">Flavoprotein</keyword>
<dbReference type="GO" id="GO:0005634">
    <property type="term" value="C:nucleus"/>
    <property type="evidence" value="ECO:0007669"/>
    <property type="project" value="TreeGrafter"/>
</dbReference>
<reference evidence="10" key="1">
    <citation type="submission" date="2025-08" db="UniProtKB">
        <authorList>
            <consortium name="RefSeq"/>
        </authorList>
    </citation>
    <scope>IDENTIFICATION</scope>
</reference>
<name>A0A8B7XWT0_ACAPL</name>
<evidence type="ECO:0000256" key="2">
    <source>
        <dbReference type="ARBA" id="ARBA00022630"/>
    </source>
</evidence>
<dbReference type="GO" id="GO:0003904">
    <property type="term" value="F:deoxyribodipyrimidine photo-lyase activity"/>
    <property type="evidence" value="ECO:0007669"/>
    <property type="project" value="TreeGrafter"/>
</dbReference>
<dbReference type="GO" id="GO:0043153">
    <property type="term" value="P:entrainment of circadian clock by photoperiod"/>
    <property type="evidence" value="ECO:0007669"/>
    <property type="project" value="TreeGrafter"/>
</dbReference>
<dbReference type="SUPFAM" id="SSF52425">
    <property type="entry name" value="Cryptochrome/photolyase, N-terminal domain"/>
    <property type="match status" value="1"/>
</dbReference>
<protein>
    <submittedName>
        <fullName evidence="10">Cryptochrome-2-like isoform X1</fullName>
    </submittedName>
</protein>
<dbReference type="InterPro" id="IPR002081">
    <property type="entry name" value="Cryptochrome/DNA_photolyase_1"/>
</dbReference>
<feature type="binding site" evidence="5">
    <location>
        <begin position="294"/>
        <end position="301"/>
    </location>
    <ligand>
        <name>FAD</name>
        <dbReference type="ChEBI" id="CHEBI:57692"/>
    </ligand>
</feature>
<sequence>MNSPMAKHRSLHWFRKGLRLHDNPSLLAAVKDSQEFRAIFVLDPVFVKSGTVGINRWRFLLQSLRDLDEGLKRLGSRLYVLRGKPTEVFPDIFKSWQISHLTFEHDTEPYAKIRDEAVTTIAEEHGVRVTQKTSHTLYDIQSILKANGGKPPSTYQSLLSVLSKMPPPRKPEPALSKEHLKDCKLPVGTDHDGEFGVPSLEELGLDPNDAGPVLFPGGETEALQRMEEHLERQDWVCKFEKPKTEPNTLSPSTTVLSPYLKFGCLSPRLFYHRVQDVYARKKSHSKPPVSLHGQLLWREFFYTVAAATPNFHKMEGNAVCLQVPWDTNEEYFQAWKQARTGYPFIDAIMTQLKQEGWIHHLARHAVACFLTRGDLWISWEEGQKVFEEWLLDADYSLNAGNWMWLSASAFFHQYFRVYSPTVFGKKTDKNGDYIRKYLPVLKKMPAQYIYEPWTAPRSVQEKAGCIMGTDYPRPIVDHSVVMKRNMERMKRARAAKYGDSNANSKSQKEASSSKKKVNAGGLKRKSKAEDSGHSTKKTKEISDFF</sequence>
<dbReference type="Gene3D" id="1.10.579.10">
    <property type="entry name" value="DNA Cyclobutane Dipyrimidine Photolyase, subunit A, domain 3"/>
    <property type="match status" value="1"/>
</dbReference>
<dbReference type="GO" id="GO:0032922">
    <property type="term" value="P:circadian regulation of gene expression"/>
    <property type="evidence" value="ECO:0007669"/>
    <property type="project" value="TreeGrafter"/>
</dbReference>
<dbReference type="SUPFAM" id="SSF48173">
    <property type="entry name" value="Cryptochrome/photolyase FAD-binding domain"/>
    <property type="match status" value="1"/>
</dbReference>
<dbReference type="Gene3D" id="1.25.40.80">
    <property type="match status" value="1"/>
</dbReference>
<feature type="site" description="Electron transfer via tryptophanyl radical" evidence="6">
    <location>
        <position position="379"/>
    </location>
</feature>
<dbReference type="GO" id="GO:0003677">
    <property type="term" value="F:DNA binding"/>
    <property type="evidence" value="ECO:0007669"/>
    <property type="project" value="TreeGrafter"/>
</dbReference>
<feature type="compositionally biased region" description="Basic and acidic residues" evidence="7">
    <location>
        <begin position="527"/>
        <end position="545"/>
    </location>
</feature>
<feature type="binding site" evidence="5">
    <location>
        <begin position="392"/>
        <end position="394"/>
    </location>
    <ligand>
        <name>FAD</name>
        <dbReference type="ChEBI" id="CHEBI:57692"/>
    </ligand>
</feature>
<dbReference type="InterPro" id="IPR005101">
    <property type="entry name" value="Cryptochr/Photolyase_FAD-bd"/>
</dbReference>
<evidence type="ECO:0000256" key="6">
    <source>
        <dbReference type="PIRSR" id="PIRSR602081-2"/>
    </source>
</evidence>
<evidence type="ECO:0000256" key="4">
    <source>
        <dbReference type="ARBA" id="ARBA00022827"/>
    </source>
</evidence>
<evidence type="ECO:0000256" key="3">
    <source>
        <dbReference type="ARBA" id="ARBA00022741"/>
    </source>
</evidence>
<evidence type="ECO:0000313" key="9">
    <source>
        <dbReference type="Proteomes" id="UP000694845"/>
    </source>
</evidence>
<dbReference type="KEGG" id="aplc:110976407"/>
<dbReference type="AlphaFoldDB" id="A0A8B7XWT0"/>
<organism evidence="9 10">
    <name type="scientific">Acanthaster planci</name>
    <name type="common">Crown-of-thorns starfish</name>
    <dbReference type="NCBI Taxonomy" id="133434"/>
    <lineage>
        <taxon>Eukaryota</taxon>
        <taxon>Metazoa</taxon>
        <taxon>Echinodermata</taxon>
        <taxon>Eleutherozoa</taxon>
        <taxon>Asterozoa</taxon>
        <taxon>Asteroidea</taxon>
        <taxon>Valvatacea</taxon>
        <taxon>Valvatida</taxon>
        <taxon>Acanthasteridae</taxon>
        <taxon>Acanthaster</taxon>
    </lineage>
</organism>
<feature type="binding site" evidence="5">
    <location>
        <begin position="253"/>
        <end position="257"/>
    </location>
    <ligand>
        <name>FAD</name>
        <dbReference type="ChEBI" id="CHEBI:57692"/>
    </ligand>
</feature>
<dbReference type="Pfam" id="PF03441">
    <property type="entry name" value="FAD_binding_7"/>
    <property type="match status" value="1"/>
</dbReference>
<dbReference type="InterPro" id="IPR014729">
    <property type="entry name" value="Rossmann-like_a/b/a_fold"/>
</dbReference>
<dbReference type="GO" id="GO:0071949">
    <property type="term" value="F:FAD binding"/>
    <property type="evidence" value="ECO:0007669"/>
    <property type="project" value="TreeGrafter"/>
</dbReference>
<dbReference type="PANTHER" id="PTHR11455">
    <property type="entry name" value="CRYPTOCHROME"/>
    <property type="match status" value="1"/>
</dbReference>
<feature type="domain" description="Photolyase/cryptochrome alpha/beta" evidence="8">
    <location>
        <begin position="8"/>
        <end position="137"/>
    </location>
</feature>
<evidence type="ECO:0000259" key="8">
    <source>
        <dbReference type="PROSITE" id="PS51645"/>
    </source>
</evidence>